<dbReference type="AlphaFoldDB" id="A0A6J4HRH8"/>
<reference evidence="1" key="1">
    <citation type="submission" date="2020-02" db="EMBL/GenBank/DDBJ databases">
        <authorList>
            <person name="Meier V. D."/>
        </authorList>
    </citation>
    <scope>NUCLEOTIDE SEQUENCE</scope>
    <source>
        <strain evidence="1">AVDCRST_MAG26</strain>
    </source>
</reference>
<name>A0A6J4HRH8_9CHLR</name>
<accession>A0A6J4HRH8</accession>
<gene>
    <name evidence="1" type="ORF">AVDCRST_MAG26-911</name>
</gene>
<dbReference type="EMBL" id="CADCTK010000209">
    <property type="protein sequence ID" value="CAA9229832.1"/>
    <property type="molecule type" value="Genomic_DNA"/>
</dbReference>
<sequence>MRERAVLTKPATTSSILDQDWIQSVRAALGPMTSRREVEGWARLVV</sequence>
<organism evidence="1">
    <name type="scientific">uncultured Chloroflexia bacterium</name>
    <dbReference type="NCBI Taxonomy" id="1672391"/>
    <lineage>
        <taxon>Bacteria</taxon>
        <taxon>Bacillati</taxon>
        <taxon>Chloroflexota</taxon>
        <taxon>Chloroflexia</taxon>
        <taxon>environmental samples</taxon>
    </lineage>
</organism>
<evidence type="ECO:0000313" key="1">
    <source>
        <dbReference type="EMBL" id="CAA9229832.1"/>
    </source>
</evidence>
<proteinExistence type="predicted"/>
<protein>
    <submittedName>
        <fullName evidence="1">Uncharacterized protein</fullName>
    </submittedName>
</protein>